<protein>
    <submittedName>
        <fullName evidence="2">Uncharacterized protein</fullName>
    </submittedName>
</protein>
<feature type="region of interest" description="Disordered" evidence="1">
    <location>
        <begin position="223"/>
        <end position="245"/>
    </location>
</feature>
<sequence>MFSPAPPIPNFSNHQYPYPYPYFPYTYNPHFPPHPQQIPNPAIIPSTTAVVDNTIVLQASLPQQTILHPQDQLDYRKNTATTIHAAVNQIRTRYKLLADGSNYCKWARWLDSHLSVDEPGHHYSLDPLTTSTYLFPKTSPPDATADVTRDDIGRLNALTKKKPIPVQAINSFSQRHSYNNSSPHIFPPYCPIIVSPNFTPFTNSYPYANVPFPLEVFPPSNMMPPHSQFTSQQPNPSRTQSPSKM</sequence>
<reference evidence="2 3" key="1">
    <citation type="submission" date="2015-08" db="EMBL/GenBank/DDBJ databases">
        <title>Next Generation Sequencing and Analysis of the Genome of Puccinia sorghi L Schw, the Causal Agent of Maize Common Rust.</title>
        <authorList>
            <person name="Rochi L."/>
            <person name="Burguener G."/>
            <person name="Darino M."/>
            <person name="Turjanski A."/>
            <person name="Kreff E."/>
            <person name="Dieguez M.J."/>
            <person name="Sacco F."/>
        </authorList>
    </citation>
    <scope>NUCLEOTIDE SEQUENCE [LARGE SCALE GENOMIC DNA]</scope>
    <source>
        <strain evidence="2 3">RO10H11247</strain>
    </source>
</reference>
<evidence type="ECO:0000256" key="1">
    <source>
        <dbReference type="SAM" id="MobiDB-lite"/>
    </source>
</evidence>
<evidence type="ECO:0000313" key="2">
    <source>
        <dbReference type="EMBL" id="KNZ50693.1"/>
    </source>
</evidence>
<gene>
    <name evidence="2" type="ORF">VP01_4284g1</name>
</gene>
<dbReference type="EMBL" id="LAVV01009373">
    <property type="protein sequence ID" value="KNZ50693.1"/>
    <property type="molecule type" value="Genomic_DNA"/>
</dbReference>
<organism evidence="2 3">
    <name type="scientific">Puccinia sorghi</name>
    <dbReference type="NCBI Taxonomy" id="27349"/>
    <lineage>
        <taxon>Eukaryota</taxon>
        <taxon>Fungi</taxon>
        <taxon>Dikarya</taxon>
        <taxon>Basidiomycota</taxon>
        <taxon>Pucciniomycotina</taxon>
        <taxon>Pucciniomycetes</taxon>
        <taxon>Pucciniales</taxon>
        <taxon>Pucciniaceae</taxon>
        <taxon>Puccinia</taxon>
    </lineage>
</organism>
<dbReference type="AlphaFoldDB" id="A0A0L6UQ71"/>
<proteinExistence type="predicted"/>
<feature type="non-terminal residue" evidence="2">
    <location>
        <position position="245"/>
    </location>
</feature>
<feature type="compositionally biased region" description="Polar residues" evidence="1">
    <location>
        <begin position="227"/>
        <end position="245"/>
    </location>
</feature>
<evidence type="ECO:0000313" key="3">
    <source>
        <dbReference type="Proteomes" id="UP000037035"/>
    </source>
</evidence>
<comment type="caution">
    <text evidence="2">The sequence shown here is derived from an EMBL/GenBank/DDBJ whole genome shotgun (WGS) entry which is preliminary data.</text>
</comment>
<accession>A0A0L6UQ71</accession>
<name>A0A0L6UQ71_9BASI</name>
<dbReference type="VEuPathDB" id="FungiDB:VP01_4284g1"/>
<keyword evidence="3" id="KW-1185">Reference proteome</keyword>
<dbReference type="Proteomes" id="UP000037035">
    <property type="component" value="Unassembled WGS sequence"/>
</dbReference>